<reference evidence="1 2" key="1">
    <citation type="journal article" date="2018" name="PLoS Genet.">
        <title>Population sequencing reveals clonal diversity and ancestral inbreeding in the grapevine cultivar Chardonnay.</title>
        <authorList>
            <person name="Roach M.J."/>
            <person name="Johnson D.L."/>
            <person name="Bohlmann J."/>
            <person name="van Vuuren H.J."/>
            <person name="Jones S.J."/>
            <person name="Pretorius I.S."/>
            <person name="Schmidt S.A."/>
            <person name="Borneman A.R."/>
        </authorList>
    </citation>
    <scope>NUCLEOTIDE SEQUENCE [LARGE SCALE GENOMIC DNA]</scope>
    <source>
        <strain evidence="2">cv. Chardonnay</strain>
        <tissue evidence="1">Leaf</tissue>
    </source>
</reference>
<dbReference type="Proteomes" id="UP000288805">
    <property type="component" value="Unassembled WGS sequence"/>
</dbReference>
<proteinExistence type="predicted"/>
<sequence>MFFTPFDPHIISYEPPRGLLVPKFTMYDGTSDLFDHLLHYRQLMTLDIGNDVLLCKIFPTSLHGQAVLQVESYGMDATLRIFKRSISPSTSFFESLAKKPLVSMDDLFKWVDKYAMIEDVV</sequence>
<name>A0A438JVU4_VITVI</name>
<comment type="caution">
    <text evidence="1">The sequence shown here is derived from an EMBL/GenBank/DDBJ whole genome shotgun (WGS) entry which is preliminary data.</text>
</comment>
<evidence type="ECO:0000313" key="2">
    <source>
        <dbReference type="Proteomes" id="UP000288805"/>
    </source>
</evidence>
<dbReference type="AlphaFoldDB" id="A0A438JVU4"/>
<organism evidence="1 2">
    <name type="scientific">Vitis vinifera</name>
    <name type="common">Grape</name>
    <dbReference type="NCBI Taxonomy" id="29760"/>
    <lineage>
        <taxon>Eukaryota</taxon>
        <taxon>Viridiplantae</taxon>
        <taxon>Streptophyta</taxon>
        <taxon>Embryophyta</taxon>
        <taxon>Tracheophyta</taxon>
        <taxon>Spermatophyta</taxon>
        <taxon>Magnoliopsida</taxon>
        <taxon>eudicotyledons</taxon>
        <taxon>Gunneridae</taxon>
        <taxon>Pentapetalae</taxon>
        <taxon>rosids</taxon>
        <taxon>Vitales</taxon>
        <taxon>Vitaceae</taxon>
        <taxon>Viteae</taxon>
        <taxon>Vitis</taxon>
    </lineage>
</organism>
<evidence type="ECO:0000313" key="1">
    <source>
        <dbReference type="EMBL" id="RVX13082.1"/>
    </source>
</evidence>
<accession>A0A438JVU4</accession>
<gene>
    <name evidence="1" type="ORF">CK203_017967</name>
</gene>
<protein>
    <submittedName>
        <fullName evidence="1">Uncharacterized protein</fullName>
    </submittedName>
</protein>
<dbReference type="EMBL" id="QGNW01000025">
    <property type="protein sequence ID" value="RVX13082.1"/>
    <property type="molecule type" value="Genomic_DNA"/>
</dbReference>